<evidence type="ECO:0000313" key="2">
    <source>
        <dbReference type="EMBL" id="ALL66238.1"/>
    </source>
</evidence>
<dbReference type="PRINTS" id="PR00111">
    <property type="entry name" value="ABHYDROLASE"/>
</dbReference>
<evidence type="ECO:0000259" key="1">
    <source>
        <dbReference type="Pfam" id="PF12697"/>
    </source>
</evidence>
<dbReference type="RefSeq" id="WP_035989271.1">
    <property type="nucleotide sequence ID" value="NZ_CP012747.1"/>
</dbReference>
<organism evidence="2 3">
    <name type="scientific">Paraburkholderia caribensis MBA4</name>
    <dbReference type="NCBI Taxonomy" id="1323664"/>
    <lineage>
        <taxon>Bacteria</taxon>
        <taxon>Pseudomonadati</taxon>
        <taxon>Pseudomonadota</taxon>
        <taxon>Betaproteobacteria</taxon>
        <taxon>Burkholderiales</taxon>
        <taxon>Burkholderiaceae</taxon>
        <taxon>Paraburkholderia</taxon>
    </lineage>
</organism>
<dbReference type="GeneID" id="69970227"/>
<gene>
    <name evidence="2" type="ORF">K788_0002759</name>
</gene>
<dbReference type="PANTHER" id="PTHR43689:SF51">
    <property type="entry name" value="SLR1917 PROTEIN"/>
    <property type="match status" value="1"/>
</dbReference>
<dbReference type="PANTHER" id="PTHR43689">
    <property type="entry name" value="HYDROLASE"/>
    <property type="match status" value="1"/>
</dbReference>
<dbReference type="SUPFAM" id="SSF53474">
    <property type="entry name" value="alpha/beta-Hydrolases"/>
    <property type="match status" value="1"/>
</dbReference>
<dbReference type="Pfam" id="PF12697">
    <property type="entry name" value="Abhydrolase_6"/>
    <property type="match status" value="1"/>
</dbReference>
<dbReference type="InterPro" id="IPR000073">
    <property type="entry name" value="AB_hydrolase_1"/>
</dbReference>
<dbReference type="Proteomes" id="UP000019146">
    <property type="component" value="Chromosome 2"/>
</dbReference>
<evidence type="ECO:0000313" key="3">
    <source>
        <dbReference type="Proteomes" id="UP000019146"/>
    </source>
</evidence>
<dbReference type="EMBL" id="CP012747">
    <property type="protein sequence ID" value="ALL66238.1"/>
    <property type="molecule type" value="Genomic_DNA"/>
</dbReference>
<accession>A0A0P0RCJ6</accession>
<dbReference type="InterPro" id="IPR029058">
    <property type="entry name" value="AB_hydrolase_fold"/>
</dbReference>
<feature type="domain" description="AB hydrolase-1" evidence="1">
    <location>
        <begin position="28"/>
        <end position="266"/>
    </location>
</feature>
<reference evidence="2 3" key="1">
    <citation type="journal article" date="2014" name="Genome Announc.">
        <title>Draft Genome Sequence of the Haloacid-Degrading Burkholderia caribensis Strain MBA4.</title>
        <authorList>
            <person name="Pan Y."/>
            <person name="Kong K.F."/>
            <person name="Tsang J.S."/>
        </authorList>
    </citation>
    <scope>NUCLEOTIDE SEQUENCE [LARGE SCALE GENOMIC DNA]</scope>
    <source>
        <strain evidence="2 3">MBA4</strain>
    </source>
</reference>
<dbReference type="Gene3D" id="3.40.50.1820">
    <property type="entry name" value="alpha/beta hydrolase"/>
    <property type="match status" value="1"/>
</dbReference>
<dbReference type="KEGG" id="bcai:K788_0002759"/>
<protein>
    <submittedName>
        <fullName evidence="2">Putative oxidoreductase</fullName>
    </submittedName>
</protein>
<dbReference type="AlphaFoldDB" id="A0A0P0RCJ6"/>
<proteinExistence type="predicted"/>
<sequence>MTHWTLDQQFTYRDQTVRYRVFGDGPPIVLIHGTPFSSWVWHRIAPYLAHDRKVHVYDLLGYGQSEKREGGDVSLGVQNGLLAALLEHWGLDAPDVVAHDFGGATALRAHLIDGCDYRSLTLIDPVAVAPWGSPFVRHVREHAAAFAGLPAYIHEAVVKAYLRGAVARTLADDELVPYATPWLGDVGQAAFYRQIAQMDQRYTDEVEARYPQIRCRTQILWGEEDQWIPVERGQHLASVIPHARFQPVQNAGHLMQEDAPEAIVAAVLRWIDRASAG</sequence>
<name>A0A0P0RCJ6_9BURK</name>